<dbReference type="Proteomes" id="UP001348369">
    <property type="component" value="Chromosome"/>
</dbReference>
<organism evidence="1 2">
    <name type="scientific">Streptomyces scopuliridis</name>
    <dbReference type="NCBI Taxonomy" id="452529"/>
    <lineage>
        <taxon>Bacteria</taxon>
        <taxon>Bacillati</taxon>
        <taxon>Actinomycetota</taxon>
        <taxon>Actinomycetes</taxon>
        <taxon>Kitasatosporales</taxon>
        <taxon>Streptomycetaceae</taxon>
        <taxon>Streptomyces</taxon>
    </lineage>
</organism>
<evidence type="ECO:0000313" key="1">
    <source>
        <dbReference type="EMBL" id="WSB97494.1"/>
    </source>
</evidence>
<reference evidence="1" key="1">
    <citation type="submission" date="2022-10" db="EMBL/GenBank/DDBJ databases">
        <title>The complete genomes of actinobacterial strains from the NBC collection.</title>
        <authorList>
            <person name="Joergensen T.S."/>
            <person name="Alvarez Arevalo M."/>
            <person name="Sterndorff E.B."/>
            <person name="Faurdal D."/>
            <person name="Vuksanovic O."/>
            <person name="Mourched A.-S."/>
            <person name="Charusanti P."/>
            <person name="Shaw S."/>
            <person name="Blin K."/>
            <person name="Weber T."/>
        </authorList>
    </citation>
    <scope>NUCLEOTIDE SEQUENCE</scope>
    <source>
        <strain evidence="1">NBC 01771</strain>
    </source>
</reference>
<proteinExistence type="predicted"/>
<gene>
    <name evidence="1" type="ORF">OG835_11055</name>
</gene>
<dbReference type="EMBL" id="CP109109">
    <property type="protein sequence ID" value="WSB97494.1"/>
    <property type="molecule type" value="Genomic_DNA"/>
</dbReference>
<sequence length="213" mass="21428">MNPTPETETATPTTDPETAGTAASGAEATAETKTGPKADLTKGSVAEHTVQDATPADALDGTGTDAHTGEDTDDAEDLDDDELAAASRPSGLGSAAASIVAVCLGIVALTGTWTSRVLAERQGLVGQLKTGQSGTAEQQISAIYGDAWHVTAAINGAVALVALLIGVIVLTLPQRTGWVRPFALAGAVLGFLGLLVSLGMYFDLFAALPTATP</sequence>
<keyword evidence="2" id="KW-1185">Reference proteome</keyword>
<protein>
    <submittedName>
        <fullName evidence="1">Uncharacterized protein</fullName>
    </submittedName>
</protein>
<evidence type="ECO:0000313" key="2">
    <source>
        <dbReference type="Proteomes" id="UP001348369"/>
    </source>
</evidence>
<accession>A0ACD4ZGA8</accession>
<name>A0ACD4ZGA8_9ACTN</name>